<evidence type="ECO:0000256" key="5">
    <source>
        <dbReference type="SAM" id="Phobius"/>
    </source>
</evidence>
<keyword evidence="4 5" id="KW-0472">Membrane</keyword>
<keyword evidence="2 5" id="KW-0812">Transmembrane</keyword>
<feature type="transmembrane region" description="Helical" evidence="5">
    <location>
        <begin position="152"/>
        <end position="174"/>
    </location>
</feature>
<dbReference type="PRINTS" id="PR00164">
    <property type="entry name" value="ABC2TRNSPORT"/>
</dbReference>
<protein>
    <submittedName>
        <fullName evidence="7">Multidrug ABC transporter permease</fullName>
    </submittedName>
</protein>
<dbReference type="PANTHER" id="PTHR43229">
    <property type="entry name" value="NODULATION PROTEIN J"/>
    <property type="match status" value="1"/>
</dbReference>
<dbReference type="PROSITE" id="PS51012">
    <property type="entry name" value="ABC_TM2"/>
    <property type="match status" value="1"/>
</dbReference>
<dbReference type="InterPro" id="IPR051784">
    <property type="entry name" value="Nod_factor_ABC_transporter"/>
</dbReference>
<feature type="domain" description="ABC transmembrane type-2" evidence="6">
    <location>
        <begin position="21"/>
        <end position="275"/>
    </location>
</feature>
<feature type="transmembrane region" description="Helical" evidence="5">
    <location>
        <begin position="250"/>
        <end position="272"/>
    </location>
</feature>
<feature type="transmembrane region" description="Helical" evidence="5">
    <location>
        <begin position="186"/>
        <end position="204"/>
    </location>
</feature>
<evidence type="ECO:0000313" key="7">
    <source>
        <dbReference type="EMBL" id="HDS63702.1"/>
    </source>
</evidence>
<feature type="transmembrane region" description="Helical" evidence="5">
    <location>
        <begin position="21"/>
        <end position="41"/>
    </location>
</feature>
<dbReference type="AlphaFoldDB" id="A0A831LRQ5"/>
<dbReference type="Proteomes" id="UP000885648">
    <property type="component" value="Unassembled WGS sequence"/>
</dbReference>
<organism evidence="7">
    <name type="scientific">Methanofollis liminatans</name>
    <dbReference type="NCBI Taxonomy" id="2201"/>
    <lineage>
        <taxon>Archaea</taxon>
        <taxon>Methanobacteriati</taxon>
        <taxon>Methanobacteriota</taxon>
        <taxon>Stenosarchaea group</taxon>
        <taxon>Methanomicrobia</taxon>
        <taxon>Methanomicrobiales</taxon>
        <taxon>Methanomicrobiaceae</taxon>
        <taxon>Methanofollis</taxon>
    </lineage>
</organism>
<dbReference type="InterPro" id="IPR000412">
    <property type="entry name" value="ABC_2_transport"/>
</dbReference>
<dbReference type="Pfam" id="PF01061">
    <property type="entry name" value="ABC2_membrane"/>
    <property type="match status" value="1"/>
</dbReference>
<keyword evidence="3 5" id="KW-1133">Transmembrane helix</keyword>
<comment type="caution">
    <text evidence="7">The sequence shown here is derived from an EMBL/GenBank/DDBJ whole genome shotgun (WGS) entry which is preliminary data.</text>
</comment>
<feature type="transmembrane region" description="Helical" evidence="5">
    <location>
        <begin position="109"/>
        <end position="140"/>
    </location>
</feature>
<dbReference type="InterPro" id="IPR013525">
    <property type="entry name" value="ABC2_TM"/>
</dbReference>
<feature type="transmembrane region" description="Helical" evidence="5">
    <location>
        <begin position="61"/>
        <end position="89"/>
    </location>
</feature>
<dbReference type="InterPro" id="IPR047817">
    <property type="entry name" value="ABC2_TM_bact-type"/>
</dbReference>
<reference evidence="7" key="1">
    <citation type="journal article" date="2020" name="mSystems">
        <title>Genome- and Community-Level Interaction Insights into Carbon Utilization and Element Cycling Functions of Hydrothermarchaeota in Hydrothermal Sediment.</title>
        <authorList>
            <person name="Zhou Z."/>
            <person name="Liu Y."/>
            <person name="Xu W."/>
            <person name="Pan J."/>
            <person name="Luo Z.H."/>
            <person name="Li M."/>
        </authorList>
    </citation>
    <scope>NUCLEOTIDE SEQUENCE</scope>
    <source>
        <strain evidence="7">SpSt-1183</strain>
    </source>
</reference>
<evidence type="ECO:0000259" key="6">
    <source>
        <dbReference type="PROSITE" id="PS51012"/>
    </source>
</evidence>
<gene>
    <name evidence="7" type="ORF">ENN52_06210</name>
</gene>
<proteinExistence type="predicted"/>
<dbReference type="EMBL" id="DSBY01000253">
    <property type="protein sequence ID" value="HDS63702.1"/>
    <property type="molecule type" value="Genomic_DNA"/>
</dbReference>
<evidence type="ECO:0000256" key="2">
    <source>
        <dbReference type="ARBA" id="ARBA00022692"/>
    </source>
</evidence>
<dbReference type="PANTHER" id="PTHR43229:SF2">
    <property type="entry name" value="NODULATION PROTEIN J"/>
    <property type="match status" value="1"/>
</dbReference>
<accession>A0A831LRQ5</accession>
<comment type="subcellular location">
    <subcellularLocation>
        <location evidence="1">Membrane</location>
        <topology evidence="1">Multi-pass membrane protein</topology>
    </subcellularLocation>
</comment>
<dbReference type="GO" id="GO:0140359">
    <property type="term" value="F:ABC-type transporter activity"/>
    <property type="evidence" value="ECO:0007669"/>
    <property type="project" value="InterPro"/>
</dbReference>
<dbReference type="PIRSF" id="PIRSF006648">
    <property type="entry name" value="DrrB"/>
    <property type="match status" value="1"/>
</dbReference>
<name>A0A831LRQ5_9EURY</name>
<feature type="transmembrane region" description="Helical" evidence="5">
    <location>
        <begin position="210"/>
        <end position="230"/>
    </location>
</feature>
<evidence type="ECO:0000256" key="1">
    <source>
        <dbReference type="ARBA" id="ARBA00004141"/>
    </source>
</evidence>
<dbReference type="GO" id="GO:0043190">
    <property type="term" value="C:ATP-binding cassette (ABC) transporter complex"/>
    <property type="evidence" value="ECO:0007669"/>
    <property type="project" value="InterPro"/>
</dbReference>
<sequence length="278" mass="30276">MAWEFTTIFWRDMLRFVRFRALLISSLLQPAIWMVFFGIAMSSNFNRFGAVAPAPDGVTAIGYLTFMAAGVIAMTSMFTSLSGGMSLIFDKTFGLMREMLASPMPRSHLLAGIGLSGVAKACIQSVIIMVFGLLIGVGFFQGKSAAEITLSVLGILLFVGVFALGFIFLSSAIALKQESHEGMQGIITMLSMPLFFTSNALYPVENFPTVLKAIAYVNPLTYLVTGIRFFAIGDHFSAFGREYCYTSGEILVAFGALCLFTTVTFTLAWHAVKRVSLT</sequence>
<evidence type="ECO:0000256" key="4">
    <source>
        <dbReference type="ARBA" id="ARBA00023136"/>
    </source>
</evidence>
<evidence type="ECO:0000256" key="3">
    <source>
        <dbReference type="ARBA" id="ARBA00022989"/>
    </source>
</evidence>